<gene>
    <name evidence="1" type="ORF">COJ15_28955</name>
</gene>
<dbReference type="EMBL" id="NUVX01000065">
    <property type="protein sequence ID" value="PFJ32302.1"/>
    <property type="molecule type" value="Genomic_DNA"/>
</dbReference>
<accession>A0A9X6WI31</accession>
<dbReference type="Proteomes" id="UP000224003">
    <property type="component" value="Unassembled WGS sequence"/>
</dbReference>
<sequence>MPSQPKGNDEMNTKAFNLTTDDLLILLNSTRSILSEKTKLSLFEQLIQRYHEKRDFNLYEETINAFYISKNAFYLGKTSLHIDISLPKTIKVIDMIAKYESISTDEIPQEHAKYLFALTKEFILVIEKLVDKKAFEGDYSLLSHQVSMLKTILNKSKNNNDIITIFDNVIRNIEESNPLLLEHKEEKKPIKFGELELNSPLYKMSKTAFLGILENLQLYKKDDFYKIVEHALHKYEPRIFHEANQSELPIYITSMKKLTKKMNFHFYAPHRVFENRKKEDLNNMHYYPLPCKTIEEFYMEYCLFLDKLENTGVLGSTEKTYLHYRFLKSSFHLSDTLAQHFVEHSEILLEEITSRLKHKDASKISQIWTTPFTYTELDELIFLDTGRDLRKNSLTYELQLVNGEIIGKWKGKTIRVRGNGYNYVDAPRGDLSVTEYDVIEDIQRSVIKFILPLSNVHLSERMKELISFYSNDILQIELDMINEEEIAALKYSKNINSLIAKILENRLENQMLNDNEIKLIFNNTCCLTNLPFHTLTSPIVISYLKKAVNKKVLDIQKEEDLAKLFIIKMDDKSAQNAFLAEILYEVSPEMTTYLSSLVNEDELESEISLEDRKNELISRYFYKHLKRNGQKIDNLIL</sequence>
<protein>
    <submittedName>
        <fullName evidence="1">Uncharacterized protein</fullName>
    </submittedName>
</protein>
<evidence type="ECO:0000313" key="1">
    <source>
        <dbReference type="EMBL" id="PFJ32302.1"/>
    </source>
</evidence>
<dbReference type="AlphaFoldDB" id="A0A9X6WI31"/>
<reference evidence="1 2" key="1">
    <citation type="submission" date="2017-09" db="EMBL/GenBank/DDBJ databases">
        <title>Large-scale bioinformatics analysis of Bacillus genomes uncovers conserved roles of natural products in bacterial physiology.</title>
        <authorList>
            <consortium name="Agbiome Team Llc"/>
            <person name="Bleich R.M."/>
            <person name="Grubbs K.J."/>
            <person name="Santa Maria K.C."/>
            <person name="Allen S.E."/>
            <person name="Farag S."/>
            <person name="Shank E.A."/>
            <person name="Bowers A."/>
        </authorList>
    </citation>
    <scope>NUCLEOTIDE SEQUENCE [LARGE SCALE GENOMIC DNA]</scope>
    <source>
        <strain evidence="1 2">AFS085496</strain>
    </source>
</reference>
<name>A0A9X6WI31_BACTU</name>
<proteinExistence type="predicted"/>
<comment type="caution">
    <text evidence="1">The sequence shown here is derived from an EMBL/GenBank/DDBJ whole genome shotgun (WGS) entry which is preliminary data.</text>
</comment>
<organism evidence="1 2">
    <name type="scientific">Bacillus thuringiensis</name>
    <dbReference type="NCBI Taxonomy" id="1428"/>
    <lineage>
        <taxon>Bacteria</taxon>
        <taxon>Bacillati</taxon>
        <taxon>Bacillota</taxon>
        <taxon>Bacilli</taxon>
        <taxon>Bacillales</taxon>
        <taxon>Bacillaceae</taxon>
        <taxon>Bacillus</taxon>
        <taxon>Bacillus cereus group</taxon>
    </lineage>
</organism>
<evidence type="ECO:0000313" key="2">
    <source>
        <dbReference type="Proteomes" id="UP000224003"/>
    </source>
</evidence>